<comment type="caution">
    <text evidence="8">The sequence shown here is derived from an EMBL/GenBank/DDBJ whole genome shotgun (WGS) entry which is preliminary data.</text>
</comment>
<dbReference type="GO" id="GO:0002181">
    <property type="term" value="P:cytoplasmic translation"/>
    <property type="evidence" value="ECO:0007669"/>
    <property type="project" value="TreeGrafter"/>
</dbReference>
<sequence length="185" mass="20479">MSKIGRQPIVIPLDVQLDIGDNQLKVKGPQGELNQLIPAQIKLELKDLADKRKELIVSPRKETKDSSALWGSLRALIFNMVKGVTDGFEKKLEIQGVGYRASLQDNKLILNIGFSHPVEIEALPGIEFKVDKNIITVSGIDKQLVGQTAAQIRNQRKPEPYKGKGIRYLGEAVRRKAGKKTGSTE</sequence>
<feature type="domain" description="Large ribosomal subunit protein uL6 alpha-beta" evidence="7">
    <location>
        <begin position="11"/>
        <end position="87"/>
    </location>
</feature>
<comment type="subunit">
    <text evidence="4">Part of the 50S ribosomal subunit.</text>
</comment>
<dbReference type="PANTHER" id="PTHR11655:SF14">
    <property type="entry name" value="LARGE RIBOSOMAL SUBUNIT PROTEIN UL6M"/>
    <property type="match status" value="1"/>
</dbReference>
<dbReference type="NCBIfam" id="TIGR03654">
    <property type="entry name" value="L6_bact"/>
    <property type="match status" value="1"/>
</dbReference>
<reference evidence="9" key="1">
    <citation type="submission" date="2017-09" db="EMBL/GenBank/DDBJ databases">
        <title>Depth-based differentiation of microbial function through sediment-hosted aquifers and enrichment of novel symbionts in the deep terrestrial subsurface.</title>
        <authorList>
            <person name="Probst A.J."/>
            <person name="Ladd B."/>
            <person name="Jarett J.K."/>
            <person name="Geller-Mcgrath D.E."/>
            <person name="Sieber C.M.K."/>
            <person name="Emerson J.B."/>
            <person name="Anantharaman K."/>
            <person name="Thomas B.C."/>
            <person name="Malmstrom R."/>
            <person name="Stieglmeier M."/>
            <person name="Klingl A."/>
            <person name="Woyke T."/>
            <person name="Ryan C.M."/>
            <person name="Banfield J.F."/>
        </authorList>
    </citation>
    <scope>NUCLEOTIDE SEQUENCE [LARGE SCALE GENOMIC DNA]</scope>
</reference>
<dbReference type="FunFam" id="3.90.930.12:FF:000001">
    <property type="entry name" value="50S ribosomal protein L6"/>
    <property type="match status" value="1"/>
</dbReference>
<proteinExistence type="inferred from homology"/>
<dbReference type="PROSITE" id="PS00525">
    <property type="entry name" value="RIBOSOMAL_L6_1"/>
    <property type="match status" value="1"/>
</dbReference>
<evidence type="ECO:0000313" key="9">
    <source>
        <dbReference type="Proteomes" id="UP000229894"/>
    </source>
</evidence>
<comment type="similarity">
    <text evidence="1 4 5">Belongs to the universal ribosomal protein uL6 family.</text>
</comment>
<dbReference type="GO" id="GO:0003735">
    <property type="term" value="F:structural constituent of ribosome"/>
    <property type="evidence" value="ECO:0007669"/>
    <property type="project" value="UniProtKB-UniRule"/>
</dbReference>
<dbReference type="SUPFAM" id="SSF56053">
    <property type="entry name" value="Ribosomal protein L6"/>
    <property type="match status" value="2"/>
</dbReference>
<keyword evidence="4 6" id="KW-0694">RNA-binding</keyword>
<evidence type="ECO:0000256" key="6">
    <source>
        <dbReference type="RuleBase" id="RU003870"/>
    </source>
</evidence>
<dbReference type="Gene3D" id="3.90.930.12">
    <property type="entry name" value="Ribosomal protein L6, alpha-beta domain"/>
    <property type="match status" value="2"/>
</dbReference>
<dbReference type="PANTHER" id="PTHR11655">
    <property type="entry name" value="60S/50S RIBOSOMAL PROTEIN L6/L9"/>
    <property type="match status" value="1"/>
</dbReference>
<dbReference type="GO" id="GO:0022625">
    <property type="term" value="C:cytosolic large ribosomal subunit"/>
    <property type="evidence" value="ECO:0007669"/>
    <property type="project" value="UniProtKB-UniRule"/>
</dbReference>
<dbReference type="PRINTS" id="PR00059">
    <property type="entry name" value="RIBOSOMALL6"/>
</dbReference>
<dbReference type="GO" id="GO:0019843">
    <property type="term" value="F:rRNA binding"/>
    <property type="evidence" value="ECO:0007669"/>
    <property type="project" value="UniProtKB-UniRule"/>
</dbReference>
<dbReference type="Proteomes" id="UP000229894">
    <property type="component" value="Unassembled WGS sequence"/>
</dbReference>
<evidence type="ECO:0000256" key="4">
    <source>
        <dbReference type="HAMAP-Rule" id="MF_01365"/>
    </source>
</evidence>
<dbReference type="InterPro" id="IPR000702">
    <property type="entry name" value="Ribosomal_uL6-like"/>
</dbReference>
<evidence type="ECO:0000256" key="1">
    <source>
        <dbReference type="ARBA" id="ARBA00009356"/>
    </source>
</evidence>
<dbReference type="InterPro" id="IPR019906">
    <property type="entry name" value="Ribosomal_uL6_bac-type"/>
</dbReference>
<dbReference type="EMBL" id="PEUX01000030">
    <property type="protein sequence ID" value="PIV10279.1"/>
    <property type="molecule type" value="Genomic_DNA"/>
</dbReference>
<dbReference type="InterPro" id="IPR036789">
    <property type="entry name" value="Ribosomal_uL6-like_a/b-dom_sf"/>
</dbReference>
<keyword evidence="2 4" id="KW-0689">Ribosomal protein</keyword>
<evidence type="ECO:0000256" key="5">
    <source>
        <dbReference type="RuleBase" id="RU003869"/>
    </source>
</evidence>
<evidence type="ECO:0000313" key="8">
    <source>
        <dbReference type="EMBL" id="PIV10279.1"/>
    </source>
</evidence>
<dbReference type="PIRSF" id="PIRSF002162">
    <property type="entry name" value="Ribosomal_L6"/>
    <property type="match status" value="1"/>
</dbReference>
<evidence type="ECO:0000259" key="7">
    <source>
        <dbReference type="Pfam" id="PF00347"/>
    </source>
</evidence>
<evidence type="ECO:0000256" key="3">
    <source>
        <dbReference type="ARBA" id="ARBA00023274"/>
    </source>
</evidence>
<feature type="domain" description="Large ribosomal subunit protein uL6 alpha-beta" evidence="7">
    <location>
        <begin position="96"/>
        <end position="168"/>
    </location>
</feature>
<dbReference type="HAMAP" id="MF_01365_B">
    <property type="entry name" value="Ribosomal_uL6_B"/>
    <property type="match status" value="1"/>
</dbReference>
<protein>
    <recommendedName>
        <fullName evidence="4">Large ribosomal subunit protein uL6</fullName>
    </recommendedName>
</protein>
<keyword evidence="3 4" id="KW-0687">Ribonucleoprotein</keyword>
<gene>
    <name evidence="4" type="primary">rplF</name>
    <name evidence="8" type="ORF">COS49_01255</name>
</gene>
<dbReference type="InterPro" id="IPR020040">
    <property type="entry name" value="Ribosomal_uL6_a/b-dom"/>
</dbReference>
<keyword evidence="4 6" id="KW-0699">rRNA-binding</keyword>
<accession>A0A2M7BUR1</accession>
<dbReference type="InterPro" id="IPR002358">
    <property type="entry name" value="Ribosomal_uL6_CS"/>
</dbReference>
<dbReference type="AlphaFoldDB" id="A0A2M7BUR1"/>
<comment type="function">
    <text evidence="4 6">This protein binds to the 23S rRNA, and is important in its secondary structure. It is located near the subunit interface in the base of the L7/L12 stalk, and near the tRNA binding site of the peptidyltransferase center.</text>
</comment>
<organism evidence="8 9">
    <name type="scientific">Candidatus Portnoybacteria bacterium CG03_land_8_20_14_0_80_41_10</name>
    <dbReference type="NCBI Taxonomy" id="1974808"/>
    <lineage>
        <taxon>Bacteria</taxon>
        <taxon>Candidatus Portnoyibacteriota</taxon>
    </lineage>
</organism>
<name>A0A2M7BUR1_9BACT</name>
<dbReference type="Pfam" id="PF00347">
    <property type="entry name" value="Ribosomal_L6"/>
    <property type="match status" value="2"/>
</dbReference>
<evidence type="ECO:0000256" key="2">
    <source>
        <dbReference type="ARBA" id="ARBA00022980"/>
    </source>
</evidence>